<sequence>MGIQKIHHLKSRGSSSQSHIPGSLKCEAKGMEDHPVFGADSGDDLDDCDLKEISCELGMVEVPNDGCLLNEDVHADAIRCNLPKKMKTLESVRAKNIVASPSTNGMNIIAPNYSTKGVVKVKTYGNANHNHNQKIVLGDISEQCRTVPKGLLKVVQKGPSVQPELPKVFSNRSQTASLVGAQDLQDCKVSYSPASLYLGNAGGFSGTPFMWQKVSGSKLNLEQSQCALSRQHGTFRSSRYLQSSGEDISKEVDIADLDKHKLFGHGEESVTGSKRYNFGGQSLWQNFDMGKKKLFERSLELYPFADQFHEGEKHSRIMQRECITIFPRVPEAVSRNSGIGGGLQEKLMAFPNQMKSPCDYSVGNSENSSKPSVSERLKYDLTLPLTYKRRKPQAKSSSEFAHSLMKDTEIRDGSPKESKRLSGENLKALRVKFMGWETPMSKICEALNRCGKKAEALAESVWNHLRVSPSIADAAVARLAQGTKVLAEGGHDKLFQHTFQTLAGEKLLHAYVCYLSTSSGPVIGTLYISSKRIAFSSDYPLRYTSSPGHQQWMYYKVVVELDKLATVDPSANRLNPSEKYIHIVTTDGYEFWLMGFISYDKALKSLNEALRHSRHESSIPVL</sequence>
<dbReference type="Gene3D" id="2.30.29.30">
    <property type="entry name" value="Pleckstrin-homology domain (PH domain)/Phosphotyrosine-binding domain (PTB)"/>
    <property type="match status" value="1"/>
</dbReference>
<comment type="similarity">
    <text evidence="1">Belongs to the GEM family.</text>
</comment>
<dbReference type="SMART" id="SM00568">
    <property type="entry name" value="GRAM"/>
    <property type="match status" value="1"/>
</dbReference>
<evidence type="ECO:0000256" key="1">
    <source>
        <dbReference type="ARBA" id="ARBA00009414"/>
    </source>
</evidence>
<accession>A0A1R3H1A2</accession>
<dbReference type="AlphaFoldDB" id="A0A1R3H1A2"/>
<evidence type="ECO:0000259" key="3">
    <source>
        <dbReference type="SMART" id="SM00568"/>
    </source>
</evidence>
<dbReference type="InterPro" id="IPR011993">
    <property type="entry name" value="PH-like_dom_sf"/>
</dbReference>
<keyword evidence="5" id="KW-1185">Reference proteome</keyword>
<evidence type="ECO:0000313" key="4">
    <source>
        <dbReference type="EMBL" id="OMO64148.1"/>
    </source>
</evidence>
<protein>
    <submittedName>
        <fullName evidence="4">FH interacting protein 1</fullName>
    </submittedName>
</protein>
<dbReference type="InterPro" id="IPR037848">
    <property type="entry name" value="GEM-like"/>
</dbReference>
<dbReference type="PANTHER" id="PTHR31969">
    <property type="entry name" value="GEM-LIKE PROTEIN 2"/>
    <property type="match status" value="1"/>
</dbReference>
<evidence type="ECO:0000256" key="2">
    <source>
        <dbReference type="SAM" id="MobiDB-lite"/>
    </source>
</evidence>
<evidence type="ECO:0000313" key="5">
    <source>
        <dbReference type="Proteomes" id="UP000188268"/>
    </source>
</evidence>
<gene>
    <name evidence="4" type="ORF">CCACVL1_21994</name>
</gene>
<dbReference type="Gramene" id="OMO64148">
    <property type="protein sequence ID" value="OMO64148"/>
    <property type="gene ID" value="CCACVL1_21994"/>
</dbReference>
<feature type="compositionally biased region" description="Basic residues" evidence="2">
    <location>
        <begin position="1"/>
        <end position="11"/>
    </location>
</feature>
<dbReference type="OMA" id="ISEQCRP"/>
<name>A0A1R3H1A2_COCAP</name>
<feature type="region of interest" description="Disordered" evidence="2">
    <location>
        <begin position="1"/>
        <end position="23"/>
    </location>
</feature>
<dbReference type="STRING" id="210143.A0A1R3H1A2"/>
<dbReference type="CDD" id="cd13222">
    <property type="entry name" value="PH-GRAM_GEM"/>
    <property type="match status" value="1"/>
</dbReference>
<feature type="domain" description="GRAM" evidence="3">
    <location>
        <begin position="493"/>
        <end position="571"/>
    </location>
</feature>
<dbReference type="Pfam" id="PF02893">
    <property type="entry name" value="GRAM"/>
    <property type="match status" value="1"/>
</dbReference>
<dbReference type="OrthoDB" id="1938996at2759"/>
<reference evidence="4 5" key="1">
    <citation type="submission" date="2013-09" db="EMBL/GenBank/DDBJ databases">
        <title>Corchorus capsularis genome sequencing.</title>
        <authorList>
            <person name="Alam M."/>
            <person name="Haque M.S."/>
            <person name="Islam M.S."/>
            <person name="Emdad E.M."/>
            <person name="Islam M.M."/>
            <person name="Ahmed B."/>
            <person name="Halim A."/>
            <person name="Hossen Q.M.M."/>
            <person name="Hossain M.Z."/>
            <person name="Ahmed R."/>
            <person name="Khan M.M."/>
            <person name="Islam R."/>
            <person name="Rashid M.M."/>
            <person name="Khan S.A."/>
            <person name="Rahman M.S."/>
            <person name="Alam M."/>
        </authorList>
    </citation>
    <scope>NUCLEOTIDE SEQUENCE [LARGE SCALE GENOMIC DNA]</scope>
    <source>
        <strain evidence="5">cv. CVL-1</strain>
        <tissue evidence="4">Whole seedling</tissue>
    </source>
</reference>
<dbReference type="Proteomes" id="UP000188268">
    <property type="component" value="Unassembled WGS sequence"/>
</dbReference>
<comment type="caution">
    <text evidence="4">The sequence shown here is derived from an EMBL/GenBank/DDBJ whole genome shotgun (WGS) entry which is preliminary data.</text>
</comment>
<dbReference type="EMBL" id="AWWV01012838">
    <property type="protein sequence ID" value="OMO64148.1"/>
    <property type="molecule type" value="Genomic_DNA"/>
</dbReference>
<dbReference type="InterPro" id="IPR004182">
    <property type="entry name" value="GRAM"/>
</dbReference>
<organism evidence="4 5">
    <name type="scientific">Corchorus capsularis</name>
    <name type="common">Jute</name>
    <dbReference type="NCBI Taxonomy" id="210143"/>
    <lineage>
        <taxon>Eukaryota</taxon>
        <taxon>Viridiplantae</taxon>
        <taxon>Streptophyta</taxon>
        <taxon>Embryophyta</taxon>
        <taxon>Tracheophyta</taxon>
        <taxon>Spermatophyta</taxon>
        <taxon>Magnoliopsida</taxon>
        <taxon>eudicotyledons</taxon>
        <taxon>Gunneridae</taxon>
        <taxon>Pentapetalae</taxon>
        <taxon>rosids</taxon>
        <taxon>malvids</taxon>
        <taxon>Malvales</taxon>
        <taxon>Malvaceae</taxon>
        <taxon>Grewioideae</taxon>
        <taxon>Apeibeae</taxon>
        <taxon>Corchorus</taxon>
    </lineage>
</organism>
<proteinExistence type="inferred from homology"/>